<organism evidence="1 2">
    <name type="scientific">Molossus molossus</name>
    <name type="common">Pallas' mastiff bat</name>
    <name type="synonym">Vespertilio molossus</name>
    <dbReference type="NCBI Taxonomy" id="27622"/>
    <lineage>
        <taxon>Eukaryota</taxon>
        <taxon>Metazoa</taxon>
        <taxon>Chordata</taxon>
        <taxon>Craniata</taxon>
        <taxon>Vertebrata</taxon>
        <taxon>Euteleostomi</taxon>
        <taxon>Mammalia</taxon>
        <taxon>Eutheria</taxon>
        <taxon>Laurasiatheria</taxon>
        <taxon>Chiroptera</taxon>
        <taxon>Yangochiroptera</taxon>
        <taxon>Molossidae</taxon>
        <taxon>Molossus</taxon>
    </lineage>
</organism>
<evidence type="ECO:0000313" key="2">
    <source>
        <dbReference type="Proteomes" id="UP000550707"/>
    </source>
</evidence>
<dbReference type="AlphaFoldDB" id="A0A7J8DTN4"/>
<accession>A0A7J8DTN4</accession>
<dbReference type="Proteomes" id="UP000550707">
    <property type="component" value="Unassembled WGS sequence"/>
</dbReference>
<dbReference type="InParanoid" id="A0A7J8DTN4"/>
<reference evidence="1 2" key="1">
    <citation type="journal article" date="2020" name="Nature">
        <title>Six reference-quality genomes reveal evolution of bat adaptations.</title>
        <authorList>
            <person name="Jebb D."/>
            <person name="Huang Z."/>
            <person name="Pippel M."/>
            <person name="Hughes G.M."/>
            <person name="Lavrichenko K."/>
            <person name="Devanna P."/>
            <person name="Winkler S."/>
            <person name="Jermiin L.S."/>
            <person name="Skirmuntt E.C."/>
            <person name="Katzourakis A."/>
            <person name="Burkitt-Gray L."/>
            <person name="Ray D.A."/>
            <person name="Sullivan K.A.M."/>
            <person name="Roscito J.G."/>
            <person name="Kirilenko B.M."/>
            <person name="Davalos L.M."/>
            <person name="Corthals A.P."/>
            <person name="Power M.L."/>
            <person name="Jones G."/>
            <person name="Ransome R.D."/>
            <person name="Dechmann D.K.N."/>
            <person name="Locatelli A.G."/>
            <person name="Puechmaille S.J."/>
            <person name="Fedrigo O."/>
            <person name="Jarvis E.D."/>
            <person name="Hiller M."/>
            <person name="Vernes S.C."/>
            <person name="Myers E.W."/>
            <person name="Teeling E.C."/>
        </authorList>
    </citation>
    <scope>NUCLEOTIDE SEQUENCE [LARGE SCALE GENOMIC DNA]</scope>
    <source>
        <strain evidence="1">MMolMol1</strain>
        <tissue evidence="1">Muscle</tissue>
    </source>
</reference>
<proteinExistence type="predicted"/>
<sequence>MAGGAGALFRSTPACRAEERGKGCPARGSSALSAPLALKHAHRHGDIGLFSRLLRSKVIFCSWLRACHSLKESTLILGFKRTSLPWAVRATVSALALTPKSGEFGSQSRACTWVAGSICGPGQGMCRRQPIDVSLAGLFPCLSSLSSPFLSL</sequence>
<comment type="caution">
    <text evidence="1">The sequence shown here is derived from an EMBL/GenBank/DDBJ whole genome shotgun (WGS) entry which is preliminary data.</text>
</comment>
<dbReference type="EMBL" id="JACASF010000016">
    <property type="protein sequence ID" value="KAF6426396.1"/>
    <property type="molecule type" value="Genomic_DNA"/>
</dbReference>
<protein>
    <submittedName>
        <fullName evidence="1">Uncharacterized protein</fullName>
    </submittedName>
</protein>
<gene>
    <name evidence="1" type="ORF">HJG59_009104</name>
</gene>
<name>A0A7J8DTN4_MOLMO</name>
<evidence type="ECO:0000313" key="1">
    <source>
        <dbReference type="EMBL" id="KAF6426396.1"/>
    </source>
</evidence>
<keyword evidence="2" id="KW-1185">Reference proteome</keyword>